<keyword evidence="2" id="KW-0472">Membrane</keyword>
<reference evidence="3 4" key="1">
    <citation type="submission" date="2023-01" db="EMBL/GenBank/DDBJ databases">
        <title>Analysis of 21 Apiospora genomes using comparative genomics revels a genus with tremendous synthesis potential of carbohydrate active enzymes and secondary metabolites.</title>
        <authorList>
            <person name="Sorensen T."/>
        </authorList>
    </citation>
    <scope>NUCLEOTIDE SEQUENCE [LARGE SCALE GENOMIC DNA]</scope>
    <source>
        <strain evidence="3 4">CBS 135458</strain>
    </source>
</reference>
<evidence type="ECO:0000256" key="2">
    <source>
        <dbReference type="SAM" id="Phobius"/>
    </source>
</evidence>
<feature type="region of interest" description="Disordered" evidence="1">
    <location>
        <begin position="882"/>
        <end position="917"/>
    </location>
</feature>
<feature type="transmembrane region" description="Helical" evidence="2">
    <location>
        <begin position="43"/>
        <end position="63"/>
    </location>
</feature>
<feature type="compositionally biased region" description="Polar residues" evidence="1">
    <location>
        <begin position="755"/>
        <end position="768"/>
    </location>
</feature>
<feature type="region of interest" description="Disordered" evidence="1">
    <location>
        <begin position="924"/>
        <end position="943"/>
    </location>
</feature>
<feature type="compositionally biased region" description="Polar residues" evidence="1">
    <location>
        <begin position="778"/>
        <end position="794"/>
    </location>
</feature>
<comment type="caution">
    <text evidence="3">The sequence shown here is derived from an EMBL/GenBank/DDBJ whole genome shotgun (WGS) entry which is preliminary data.</text>
</comment>
<feature type="compositionally biased region" description="Low complexity" evidence="1">
    <location>
        <begin position="698"/>
        <end position="709"/>
    </location>
</feature>
<evidence type="ECO:0000256" key="1">
    <source>
        <dbReference type="SAM" id="MobiDB-lite"/>
    </source>
</evidence>
<feature type="compositionally biased region" description="Low complexity" evidence="1">
    <location>
        <begin position="466"/>
        <end position="477"/>
    </location>
</feature>
<dbReference type="GeneID" id="92090862"/>
<feature type="compositionally biased region" description="Basic and acidic residues" evidence="1">
    <location>
        <begin position="556"/>
        <end position="573"/>
    </location>
</feature>
<feature type="region of interest" description="Disordered" evidence="1">
    <location>
        <begin position="243"/>
        <end position="272"/>
    </location>
</feature>
<feature type="transmembrane region" description="Helical" evidence="2">
    <location>
        <begin position="183"/>
        <end position="204"/>
    </location>
</feature>
<keyword evidence="2" id="KW-1133">Transmembrane helix</keyword>
<evidence type="ECO:0000313" key="4">
    <source>
        <dbReference type="Proteomes" id="UP001480595"/>
    </source>
</evidence>
<proteinExistence type="predicted"/>
<feature type="region of interest" description="Disordered" evidence="1">
    <location>
        <begin position="349"/>
        <end position="369"/>
    </location>
</feature>
<dbReference type="EMBL" id="JAQQWL010000006">
    <property type="protein sequence ID" value="KAK8069774.1"/>
    <property type="molecule type" value="Genomic_DNA"/>
</dbReference>
<feature type="compositionally biased region" description="Polar residues" evidence="1">
    <location>
        <begin position="397"/>
        <end position="414"/>
    </location>
</feature>
<feature type="compositionally biased region" description="Polar residues" evidence="1">
    <location>
        <begin position="642"/>
        <end position="661"/>
    </location>
</feature>
<feature type="transmembrane region" description="Helical" evidence="2">
    <location>
        <begin position="146"/>
        <end position="171"/>
    </location>
</feature>
<feature type="compositionally biased region" description="Pro residues" evidence="1">
    <location>
        <begin position="662"/>
        <end position="671"/>
    </location>
</feature>
<organism evidence="3 4">
    <name type="scientific">Apiospora phragmitis</name>
    <dbReference type="NCBI Taxonomy" id="2905665"/>
    <lineage>
        <taxon>Eukaryota</taxon>
        <taxon>Fungi</taxon>
        <taxon>Dikarya</taxon>
        <taxon>Ascomycota</taxon>
        <taxon>Pezizomycotina</taxon>
        <taxon>Sordariomycetes</taxon>
        <taxon>Xylariomycetidae</taxon>
        <taxon>Amphisphaeriales</taxon>
        <taxon>Apiosporaceae</taxon>
        <taxon>Apiospora</taxon>
    </lineage>
</organism>
<feature type="region of interest" description="Disordered" evidence="1">
    <location>
        <begin position="393"/>
        <end position="819"/>
    </location>
</feature>
<feature type="compositionally biased region" description="Polar residues" evidence="1">
    <location>
        <begin position="245"/>
        <end position="257"/>
    </location>
</feature>
<feature type="compositionally biased region" description="Basic and acidic residues" evidence="1">
    <location>
        <begin position="734"/>
        <end position="753"/>
    </location>
</feature>
<feature type="transmembrane region" description="Helical" evidence="2">
    <location>
        <begin position="6"/>
        <end position="31"/>
    </location>
</feature>
<feature type="transmembrane region" description="Helical" evidence="2">
    <location>
        <begin position="216"/>
        <end position="237"/>
    </location>
</feature>
<dbReference type="RefSeq" id="XP_066717068.1">
    <property type="nucleotide sequence ID" value="XM_066857799.1"/>
</dbReference>
<protein>
    <submittedName>
        <fullName evidence="3">Uncharacterized protein</fullName>
    </submittedName>
</protein>
<keyword evidence="4" id="KW-1185">Reference proteome</keyword>
<sequence>MATTGSIQPLIAAFAFGILFNTASAGFILYLKGHGSAIFRDGLRLALMIFLATSGLWALGGFISTLLAPTASSQCQIAVIISSLFDQVARTAIQQFLVWAVAKEGTPSVLGKIQQFLVLARFIVGMVFVGETRPQFNSTCVPASNLLPIAIVVIAMDAVMLVTLAIRAFSLDKGSQDAGKRKAILLTITALAVWMGTSVTLLLGLRTIDLLLRTTIPAIGLFILTALVTVTVSVGVLGAGRESRQQLPVSPTPQNYNRNRDISTADTDDYPPSRYAELKGAETTVTTFFNENMKRDENGLPSISRPITGVVGLGGHPVQGQLFPPMRPARGDEAPQMPPQRLIDVKTQNNKSKKGAGKLAISNPIPAETPDMQDALNKIPTIDLATAWKNEKERRAVTTQVRNSTTQVRNTPTLIATRPAPQPPQNVSKNDKEEPISFPSISGKDGYPIDRLQSLSQAPQSDEALSVGGNASSSSGVQLSPNEDAVRRRSPRQTTTSARTPSFKPVTPGQPVRIPIPRPRPPPVEEEKAPEPVKTPLQRRPTTGLPSNPRARSTRRVSEEDKDEKEKGQERQETVMFINSIIYDDPDYVNDIIQGASKTPNGPPDSPESSMSILDRPRPIRRMSDTDRQVFPSEPMHRRSKSGGSTASRKSILQSVPGSPTQLPPLPPPPKSAGSIQRPHPNGTRSMTFNEKMALLYPPSATTSPAEAPSDMKRKYSVPSLPPLPYAFRNAKTSPKEEANLDAGIKVDEEKRRTGTTADRSSIRTQSILGEDDHENQRYTQNSVRDGTKRSSSPVLPAVKFSRASGASEAKTQFSTNWGSVHSPVAPIDVQKARVCPRETYIKNQGRPPVPSAISGTGGEVMTVMLDTAPEGSADNRQSFFLEDDDDKSLPDAPVVDAPKVEEPRSGQWHRRVGDECLSFSERKDKVRSRMMPPPPPLLLNGVGKKKAVMIPAPEPSPLESPEAAIQVIQAQLKKFEQPNRDSVESTGEG</sequence>
<name>A0ABR1VEX3_9PEZI</name>
<keyword evidence="2" id="KW-0812">Transmembrane</keyword>
<feature type="compositionally biased region" description="Polar residues" evidence="1">
    <location>
        <begin position="810"/>
        <end position="819"/>
    </location>
</feature>
<gene>
    <name evidence="3" type="ORF">PG994_006390</name>
</gene>
<dbReference type="Proteomes" id="UP001480595">
    <property type="component" value="Unassembled WGS sequence"/>
</dbReference>
<evidence type="ECO:0000313" key="3">
    <source>
        <dbReference type="EMBL" id="KAK8069774.1"/>
    </source>
</evidence>
<feature type="compositionally biased region" description="Basic and acidic residues" evidence="1">
    <location>
        <begin position="615"/>
        <end position="628"/>
    </location>
</feature>
<accession>A0ABR1VEX3</accession>